<keyword evidence="2" id="KW-0479">Metal-binding</keyword>
<evidence type="ECO:0000256" key="1">
    <source>
        <dbReference type="ARBA" id="ARBA00004123"/>
    </source>
</evidence>
<dbReference type="OrthoDB" id="6783187at2759"/>
<evidence type="ECO:0000313" key="7">
    <source>
        <dbReference type="EMBL" id="CAH0563131.1"/>
    </source>
</evidence>
<keyword evidence="8" id="KW-1185">Reference proteome</keyword>
<evidence type="ECO:0000313" key="8">
    <source>
        <dbReference type="Proteomes" id="UP001154078"/>
    </source>
</evidence>
<dbReference type="InterPro" id="IPR052035">
    <property type="entry name" value="ZnF_BED_domain_contain"/>
</dbReference>
<gene>
    <name evidence="7" type="ORF">MELIAE_LOCUS12116</name>
</gene>
<dbReference type="AlphaFoldDB" id="A0A9P0FMB7"/>
<sequence length="268" mass="31655">MLSKYIFEQEGPSTSQPNQSISIPLKQSSIGDSFKMLKSWDINENKAKDFHYLIGEIICIDNQPYSIVLNIGFSRLMNKALPNYQLPSEYFREKIVPDIFAKCKAKIKQRIHEMVGKASFTSDIWNLNFKGRFIHTLQSQLRHIIRTLENRVKHPDEVSEVFSNPTEENNDTDSDNEPPTKYIRHDLENEISQQSSAYDLFWKAYEEFFGEAPSRRDANLKSVYERFKMEIAEYNKLPVLSENMNPLLWWKEKHDVLYFLYFLKHLLI</sequence>
<feature type="region of interest" description="Disordered" evidence="6">
    <location>
        <begin position="156"/>
        <end position="179"/>
    </location>
</feature>
<dbReference type="GO" id="GO:0005634">
    <property type="term" value="C:nucleus"/>
    <property type="evidence" value="ECO:0007669"/>
    <property type="project" value="UniProtKB-SubCell"/>
</dbReference>
<dbReference type="PANTHER" id="PTHR46481">
    <property type="entry name" value="ZINC FINGER BED DOMAIN-CONTAINING PROTEIN 4"/>
    <property type="match status" value="1"/>
</dbReference>
<keyword evidence="5" id="KW-0539">Nucleus</keyword>
<dbReference type="EMBL" id="OV121139">
    <property type="protein sequence ID" value="CAH0563131.1"/>
    <property type="molecule type" value="Genomic_DNA"/>
</dbReference>
<evidence type="ECO:0000256" key="3">
    <source>
        <dbReference type="ARBA" id="ARBA00022771"/>
    </source>
</evidence>
<evidence type="ECO:0000256" key="5">
    <source>
        <dbReference type="ARBA" id="ARBA00023242"/>
    </source>
</evidence>
<dbReference type="GO" id="GO:0008270">
    <property type="term" value="F:zinc ion binding"/>
    <property type="evidence" value="ECO:0007669"/>
    <property type="project" value="UniProtKB-KW"/>
</dbReference>
<protein>
    <submittedName>
        <fullName evidence="7">Uncharacterized protein</fullName>
    </submittedName>
</protein>
<evidence type="ECO:0000256" key="4">
    <source>
        <dbReference type="ARBA" id="ARBA00022833"/>
    </source>
</evidence>
<reference evidence="7" key="1">
    <citation type="submission" date="2021-12" db="EMBL/GenBank/DDBJ databases">
        <authorList>
            <person name="King R."/>
        </authorList>
    </citation>
    <scope>NUCLEOTIDE SEQUENCE</scope>
</reference>
<dbReference type="PANTHER" id="PTHR46481:SF10">
    <property type="entry name" value="ZINC FINGER BED DOMAIN-CONTAINING PROTEIN 39"/>
    <property type="match status" value="1"/>
</dbReference>
<name>A0A9P0FMB7_BRAAE</name>
<keyword evidence="4" id="KW-0862">Zinc</keyword>
<evidence type="ECO:0000256" key="2">
    <source>
        <dbReference type="ARBA" id="ARBA00022723"/>
    </source>
</evidence>
<keyword evidence="3" id="KW-0863">Zinc-finger</keyword>
<accession>A0A9P0FMB7</accession>
<comment type="subcellular location">
    <subcellularLocation>
        <location evidence="1">Nucleus</location>
    </subcellularLocation>
</comment>
<organism evidence="7 8">
    <name type="scientific">Brassicogethes aeneus</name>
    <name type="common">Rape pollen beetle</name>
    <name type="synonym">Meligethes aeneus</name>
    <dbReference type="NCBI Taxonomy" id="1431903"/>
    <lineage>
        <taxon>Eukaryota</taxon>
        <taxon>Metazoa</taxon>
        <taxon>Ecdysozoa</taxon>
        <taxon>Arthropoda</taxon>
        <taxon>Hexapoda</taxon>
        <taxon>Insecta</taxon>
        <taxon>Pterygota</taxon>
        <taxon>Neoptera</taxon>
        <taxon>Endopterygota</taxon>
        <taxon>Coleoptera</taxon>
        <taxon>Polyphaga</taxon>
        <taxon>Cucujiformia</taxon>
        <taxon>Nitidulidae</taxon>
        <taxon>Meligethinae</taxon>
        <taxon>Brassicogethes</taxon>
    </lineage>
</organism>
<evidence type="ECO:0000256" key="6">
    <source>
        <dbReference type="SAM" id="MobiDB-lite"/>
    </source>
</evidence>
<proteinExistence type="predicted"/>
<dbReference type="Proteomes" id="UP001154078">
    <property type="component" value="Chromosome 8"/>
</dbReference>